<dbReference type="RefSeq" id="WP_042552110.1">
    <property type="nucleotide sequence ID" value="NZ_JXQW01000003.1"/>
</dbReference>
<proteinExistence type="predicted"/>
<dbReference type="Gene3D" id="1.10.260.40">
    <property type="entry name" value="lambda repressor-like DNA-binding domains"/>
    <property type="match status" value="1"/>
</dbReference>
<evidence type="ECO:0000313" key="2">
    <source>
        <dbReference type="EMBL" id="KIQ06181.1"/>
    </source>
</evidence>
<evidence type="ECO:0000313" key="3">
    <source>
        <dbReference type="Proteomes" id="UP000032068"/>
    </source>
</evidence>
<dbReference type="Proteomes" id="UP000032068">
    <property type="component" value="Unassembled WGS sequence"/>
</dbReference>
<organism evidence="2 3">
    <name type="scientific">Pseudomonas fulva</name>
    <dbReference type="NCBI Taxonomy" id="47880"/>
    <lineage>
        <taxon>Bacteria</taxon>
        <taxon>Pseudomonadati</taxon>
        <taxon>Pseudomonadota</taxon>
        <taxon>Gammaproteobacteria</taxon>
        <taxon>Pseudomonadales</taxon>
        <taxon>Pseudomonadaceae</taxon>
        <taxon>Pseudomonas</taxon>
    </lineage>
</organism>
<keyword evidence="2" id="KW-0238">DNA-binding</keyword>
<dbReference type="OrthoDB" id="6447592at2"/>
<evidence type="ECO:0000256" key="1">
    <source>
        <dbReference type="SAM" id="MobiDB-lite"/>
    </source>
</evidence>
<accession>A0A0D0KB73</accession>
<dbReference type="InterPro" id="IPR010982">
    <property type="entry name" value="Lambda_DNA-bd_dom_sf"/>
</dbReference>
<dbReference type="EMBL" id="JXQW01000003">
    <property type="protein sequence ID" value="KIQ06181.1"/>
    <property type="molecule type" value="Genomic_DNA"/>
</dbReference>
<feature type="compositionally biased region" description="Basic and acidic residues" evidence="1">
    <location>
        <begin position="78"/>
        <end position="90"/>
    </location>
</feature>
<gene>
    <name evidence="2" type="ORF">RU08_01965</name>
</gene>
<sequence length="90" mass="10137">MANGMADRALLLLNNTSLKELATVGSKDYVRWQNIKRGKARLGPGEIELLGKTHPQYRWWLMTGEAMPDKGQISPECNKADPDKDDQDTH</sequence>
<feature type="region of interest" description="Disordered" evidence="1">
    <location>
        <begin position="68"/>
        <end position="90"/>
    </location>
</feature>
<dbReference type="AlphaFoldDB" id="A0A0D0KB73"/>
<dbReference type="GO" id="GO:0003677">
    <property type="term" value="F:DNA binding"/>
    <property type="evidence" value="ECO:0007669"/>
    <property type="project" value="UniProtKB-KW"/>
</dbReference>
<reference evidence="2 3" key="1">
    <citation type="submission" date="2014-12" db="EMBL/GenBank/DDBJ databases">
        <title>16Stimator: statistical estimation of ribosomal gene copy numbers from draft genome assemblies.</title>
        <authorList>
            <person name="Perisin M.A."/>
            <person name="Vetter M."/>
            <person name="Gilbert J.A."/>
            <person name="Bergelson J."/>
        </authorList>
    </citation>
    <scope>NUCLEOTIDE SEQUENCE [LARGE SCALE GENOMIC DNA]</scope>
    <source>
        <strain evidence="2 3">MEJ086</strain>
    </source>
</reference>
<comment type="caution">
    <text evidence="2">The sequence shown here is derived from an EMBL/GenBank/DDBJ whole genome shotgun (WGS) entry which is preliminary data.</text>
</comment>
<name>A0A0D0KB73_9PSED</name>
<protein>
    <submittedName>
        <fullName evidence="2">DNA-binding protein</fullName>
    </submittedName>
</protein>